<name>A0AA86V929_9EUKA</name>
<dbReference type="SMART" id="SM00369">
    <property type="entry name" value="LRR_TYP"/>
    <property type="match status" value="4"/>
</dbReference>
<dbReference type="InterPro" id="IPR025875">
    <property type="entry name" value="Leu-rich_rpt_4"/>
</dbReference>
<comment type="caution">
    <text evidence="3">The sequence shown here is derived from an EMBL/GenBank/DDBJ whole genome shotgun (WGS) entry which is preliminary data.</text>
</comment>
<keyword evidence="2" id="KW-0677">Repeat</keyword>
<dbReference type="InterPro" id="IPR001611">
    <property type="entry name" value="Leu-rich_rpt"/>
</dbReference>
<evidence type="ECO:0000313" key="5">
    <source>
        <dbReference type="Proteomes" id="UP001642409"/>
    </source>
</evidence>
<evidence type="ECO:0000256" key="2">
    <source>
        <dbReference type="ARBA" id="ARBA00022737"/>
    </source>
</evidence>
<reference evidence="3" key="1">
    <citation type="submission" date="2023-06" db="EMBL/GenBank/DDBJ databases">
        <authorList>
            <person name="Kurt Z."/>
        </authorList>
    </citation>
    <scope>NUCLEOTIDE SEQUENCE</scope>
</reference>
<keyword evidence="1" id="KW-0433">Leucine-rich repeat</keyword>
<organism evidence="3">
    <name type="scientific">Hexamita inflata</name>
    <dbReference type="NCBI Taxonomy" id="28002"/>
    <lineage>
        <taxon>Eukaryota</taxon>
        <taxon>Metamonada</taxon>
        <taxon>Diplomonadida</taxon>
        <taxon>Hexamitidae</taxon>
        <taxon>Hexamitinae</taxon>
        <taxon>Hexamita</taxon>
    </lineage>
</organism>
<dbReference type="EMBL" id="CAXDID020000146">
    <property type="protein sequence ID" value="CAL6040691.1"/>
    <property type="molecule type" value="Genomic_DNA"/>
</dbReference>
<dbReference type="InterPro" id="IPR032675">
    <property type="entry name" value="LRR_dom_sf"/>
</dbReference>
<dbReference type="PROSITE" id="PS51450">
    <property type="entry name" value="LRR"/>
    <property type="match status" value="6"/>
</dbReference>
<accession>A0AA86V929</accession>
<sequence length="354" mass="40454">MNLENNQKQSDDEIQNMQYKKHVNRIKNGSLKIKKDGSLNDLSFTQRFQLNHLYITSCHQISFQHAFSQSCTVFQAEKCKIKNISGIEQNKALKSLFLSDNFIEDISPLRTIKSIDTLEIANNKIQDISPLNQLNNLKFLFLNNNNITDISQIKDLHYLEELFVSFNQITSLHSIKNLKSLKVLHANNNKITDLHGVQYLKNLTSLNLNNNQIFDLSPLSACSSLASLQIINNQITDASPLQHIQQLSYVQLEQNFINDFQALTQLQNYTKYNFKLGNQQQPSLAQIQTSARMKTISTTRSHLENISSKRTVLQSHFNSVTNKSELLIDAITNVQLNLSRKLLQVFGTIEDASQ</sequence>
<evidence type="ECO:0000256" key="1">
    <source>
        <dbReference type="ARBA" id="ARBA00022614"/>
    </source>
</evidence>
<dbReference type="SMART" id="SM00365">
    <property type="entry name" value="LRR_SD22"/>
    <property type="match status" value="6"/>
</dbReference>
<keyword evidence="5" id="KW-1185">Reference proteome</keyword>
<dbReference type="Gene3D" id="3.80.10.10">
    <property type="entry name" value="Ribonuclease Inhibitor"/>
    <property type="match status" value="2"/>
</dbReference>
<reference evidence="4 5" key="2">
    <citation type="submission" date="2024-07" db="EMBL/GenBank/DDBJ databases">
        <authorList>
            <person name="Akdeniz Z."/>
        </authorList>
    </citation>
    <scope>NUCLEOTIDE SEQUENCE [LARGE SCALE GENOMIC DNA]</scope>
</reference>
<proteinExistence type="predicted"/>
<dbReference type="AlphaFoldDB" id="A0AA86V929"/>
<dbReference type="Proteomes" id="UP001642409">
    <property type="component" value="Unassembled WGS sequence"/>
</dbReference>
<dbReference type="EMBL" id="CATOUU010000924">
    <property type="protein sequence ID" value="CAI9959818.1"/>
    <property type="molecule type" value="Genomic_DNA"/>
</dbReference>
<protein>
    <submittedName>
        <fullName evidence="3">Leucine Rich Repeat domain protein</fullName>
    </submittedName>
    <submittedName>
        <fullName evidence="4">Leucine_Rich Repeat domain protein</fullName>
    </submittedName>
</protein>
<dbReference type="InterPro" id="IPR050836">
    <property type="entry name" value="SDS22/Internalin_LRR"/>
</dbReference>
<dbReference type="SUPFAM" id="SSF52058">
    <property type="entry name" value="L domain-like"/>
    <property type="match status" value="1"/>
</dbReference>
<dbReference type="Pfam" id="PF12799">
    <property type="entry name" value="LRR_4"/>
    <property type="match status" value="2"/>
</dbReference>
<dbReference type="PANTHER" id="PTHR46652:SF3">
    <property type="entry name" value="LEUCINE-RICH REPEAT-CONTAINING PROTEIN 9"/>
    <property type="match status" value="1"/>
</dbReference>
<dbReference type="PANTHER" id="PTHR46652">
    <property type="entry name" value="LEUCINE-RICH REPEAT AND IQ DOMAIN-CONTAINING PROTEIN 1-RELATED"/>
    <property type="match status" value="1"/>
</dbReference>
<dbReference type="InterPro" id="IPR003591">
    <property type="entry name" value="Leu-rich_rpt_typical-subtyp"/>
</dbReference>
<evidence type="ECO:0000313" key="3">
    <source>
        <dbReference type="EMBL" id="CAI9959818.1"/>
    </source>
</evidence>
<gene>
    <name evidence="4" type="ORF">HINF_LOCUS38457</name>
    <name evidence="3" type="ORF">HINF_LOCUS47463</name>
</gene>
<evidence type="ECO:0000313" key="4">
    <source>
        <dbReference type="EMBL" id="CAL6040691.1"/>
    </source>
</evidence>